<organism evidence="6 7">
    <name type="scientific">Streptomyces tardus</name>
    <dbReference type="NCBI Taxonomy" id="2780544"/>
    <lineage>
        <taxon>Bacteria</taxon>
        <taxon>Bacillati</taxon>
        <taxon>Actinomycetota</taxon>
        <taxon>Actinomycetes</taxon>
        <taxon>Kitasatosporales</taxon>
        <taxon>Streptomycetaceae</taxon>
        <taxon>Streptomyces</taxon>
    </lineage>
</organism>
<dbReference type="EC" id="1.5.1.38" evidence="6"/>
<dbReference type="GO" id="GO:0046306">
    <property type="term" value="P:alkanesulfonate catabolic process"/>
    <property type="evidence" value="ECO:0007669"/>
    <property type="project" value="InterPro"/>
</dbReference>
<feature type="domain" description="NADPH-dependent FMN reductase-like" evidence="5">
    <location>
        <begin position="3"/>
        <end position="142"/>
    </location>
</feature>
<dbReference type="GO" id="GO:0052873">
    <property type="term" value="F:FMN reductase (NADPH) activity"/>
    <property type="evidence" value="ECO:0007669"/>
    <property type="project" value="UniProtKB-EC"/>
</dbReference>
<dbReference type="PANTHER" id="PTHR43408">
    <property type="entry name" value="FMN REDUCTASE (NADPH)"/>
    <property type="match status" value="1"/>
</dbReference>
<keyword evidence="3 6" id="KW-0560">Oxidoreductase</keyword>
<dbReference type="NCBIfam" id="TIGR03567">
    <property type="entry name" value="FMN_reduc_SsuE"/>
    <property type="match status" value="1"/>
</dbReference>
<dbReference type="Proteomes" id="UP000694501">
    <property type="component" value="Unassembled WGS sequence"/>
</dbReference>
<dbReference type="Pfam" id="PF03358">
    <property type="entry name" value="FMN_red"/>
    <property type="match status" value="1"/>
</dbReference>
<keyword evidence="2" id="KW-0288">FMN</keyword>
<dbReference type="InterPro" id="IPR051814">
    <property type="entry name" value="NAD(P)H-dep_FMN_reductase"/>
</dbReference>
<dbReference type="EMBL" id="JAELVF020000004">
    <property type="protein sequence ID" value="MBU7600478.1"/>
    <property type="molecule type" value="Genomic_DNA"/>
</dbReference>
<proteinExistence type="predicted"/>
<keyword evidence="1" id="KW-0285">Flavoprotein</keyword>
<evidence type="ECO:0000256" key="1">
    <source>
        <dbReference type="ARBA" id="ARBA00022630"/>
    </source>
</evidence>
<evidence type="ECO:0000256" key="4">
    <source>
        <dbReference type="SAM" id="MobiDB-lite"/>
    </source>
</evidence>
<dbReference type="SUPFAM" id="SSF52218">
    <property type="entry name" value="Flavoproteins"/>
    <property type="match status" value="1"/>
</dbReference>
<evidence type="ECO:0000313" key="7">
    <source>
        <dbReference type="Proteomes" id="UP000694501"/>
    </source>
</evidence>
<sequence length="209" mass="21196">MAHVLALTGSPSPTSRTNALVRHVGSRLSATGHTVDHLDVRDLPPVALLAADASHPAIAAALAAVAEADAVVIGTPVYKAAYSGLLKTLLDLLPQSALAGKTVLPLATGGTPAHVLAIDYGLRPVLTSLGTDSVLRGWFVTDRELSLDADGGLTLGREAAEGVEAAVERLTTALAARDALAPRDAPTAHAARGRHDARGPGDARVSVAA</sequence>
<name>A0A949JKK1_9ACTN</name>
<protein>
    <submittedName>
        <fullName evidence="6">NADPH-dependent FMN reductase</fullName>
        <ecNumber evidence="6">1.5.1.38</ecNumber>
    </submittedName>
</protein>
<evidence type="ECO:0000259" key="5">
    <source>
        <dbReference type="Pfam" id="PF03358"/>
    </source>
</evidence>
<feature type="region of interest" description="Disordered" evidence="4">
    <location>
        <begin position="181"/>
        <end position="209"/>
    </location>
</feature>
<dbReference type="AlphaFoldDB" id="A0A949JKK1"/>
<dbReference type="PANTHER" id="PTHR43408:SF1">
    <property type="entry name" value="FMN REDUCTASE (NADPH)"/>
    <property type="match status" value="1"/>
</dbReference>
<dbReference type="InterPro" id="IPR020048">
    <property type="entry name" value="NADPH-dep_FMN_reduc_SsuE"/>
</dbReference>
<keyword evidence="7" id="KW-1185">Reference proteome</keyword>
<evidence type="ECO:0000256" key="2">
    <source>
        <dbReference type="ARBA" id="ARBA00022643"/>
    </source>
</evidence>
<feature type="compositionally biased region" description="Low complexity" evidence="4">
    <location>
        <begin position="181"/>
        <end position="190"/>
    </location>
</feature>
<gene>
    <name evidence="6" type="primary">ssuE</name>
    <name evidence="6" type="ORF">JGS22_023330</name>
</gene>
<evidence type="ECO:0000313" key="6">
    <source>
        <dbReference type="EMBL" id="MBU7600478.1"/>
    </source>
</evidence>
<dbReference type="InterPro" id="IPR029039">
    <property type="entry name" value="Flavoprotein-like_sf"/>
</dbReference>
<accession>A0A949JKK1</accession>
<dbReference type="InterPro" id="IPR005025">
    <property type="entry name" value="FMN_Rdtase-like_dom"/>
</dbReference>
<dbReference type="RefSeq" id="WP_211038367.1">
    <property type="nucleotide sequence ID" value="NZ_JAELVF020000004.1"/>
</dbReference>
<evidence type="ECO:0000256" key="3">
    <source>
        <dbReference type="ARBA" id="ARBA00023002"/>
    </source>
</evidence>
<comment type="caution">
    <text evidence="6">The sequence shown here is derived from an EMBL/GenBank/DDBJ whole genome shotgun (WGS) entry which is preliminary data.</text>
</comment>
<dbReference type="Gene3D" id="3.40.50.360">
    <property type="match status" value="1"/>
</dbReference>
<reference evidence="6" key="1">
    <citation type="submission" date="2021-06" db="EMBL/GenBank/DDBJ databases">
        <title>Sequencing of actinobacteria type strains.</title>
        <authorList>
            <person name="Nguyen G.-S."/>
            <person name="Wentzel A."/>
        </authorList>
    </citation>
    <scope>NUCLEOTIDE SEQUENCE</scope>
    <source>
        <strain evidence="6">P38-E01</strain>
    </source>
</reference>